<protein>
    <submittedName>
        <fullName evidence="1">Uncharacterized protein</fullName>
    </submittedName>
</protein>
<keyword evidence="2" id="KW-1185">Reference proteome</keyword>
<comment type="caution">
    <text evidence="1">The sequence shown here is derived from an EMBL/GenBank/DDBJ whole genome shotgun (WGS) entry which is preliminary data.</text>
</comment>
<name>A0A814AL93_9BILA</name>
<evidence type="ECO:0000313" key="2">
    <source>
        <dbReference type="Proteomes" id="UP000663879"/>
    </source>
</evidence>
<sequence>MSRRNSYSIAFKLREINEYDLIKSKRENLEDSPDQTIRRRVSQASGEYPDYLSGRPYFACCMRNLMIDFENLYSKQQHEVNDISVARPL</sequence>
<dbReference type="Proteomes" id="UP000663879">
    <property type="component" value="Unassembled WGS sequence"/>
</dbReference>
<evidence type="ECO:0000313" key="1">
    <source>
        <dbReference type="EMBL" id="CAF0917012.1"/>
    </source>
</evidence>
<proteinExistence type="predicted"/>
<organism evidence="1 2">
    <name type="scientific">Brachionus calyciflorus</name>
    <dbReference type="NCBI Taxonomy" id="104777"/>
    <lineage>
        <taxon>Eukaryota</taxon>
        <taxon>Metazoa</taxon>
        <taxon>Spiralia</taxon>
        <taxon>Gnathifera</taxon>
        <taxon>Rotifera</taxon>
        <taxon>Eurotatoria</taxon>
        <taxon>Monogononta</taxon>
        <taxon>Pseudotrocha</taxon>
        <taxon>Ploima</taxon>
        <taxon>Brachionidae</taxon>
        <taxon>Brachionus</taxon>
    </lineage>
</organism>
<dbReference type="EMBL" id="CAJNOC010002177">
    <property type="protein sequence ID" value="CAF0917012.1"/>
    <property type="molecule type" value="Genomic_DNA"/>
</dbReference>
<accession>A0A814AL93</accession>
<dbReference type="AlphaFoldDB" id="A0A814AL93"/>
<reference evidence="1" key="1">
    <citation type="submission" date="2021-02" db="EMBL/GenBank/DDBJ databases">
        <authorList>
            <person name="Nowell W R."/>
        </authorList>
    </citation>
    <scope>NUCLEOTIDE SEQUENCE</scope>
    <source>
        <strain evidence="1">Ploen Becks lab</strain>
    </source>
</reference>
<gene>
    <name evidence="1" type="ORF">OXX778_LOCUS12202</name>
</gene>